<gene>
    <name evidence="2" type="ORF">DSM104635_02855</name>
</gene>
<dbReference type="Proteomes" id="UP000431269">
    <property type="component" value="Chromosome"/>
</dbReference>
<organism evidence="2 3">
    <name type="scientific">Terricaulis silvestris</name>
    <dbReference type="NCBI Taxonomy" id="2686094"/>
    <lineage>
        <taxon>Bacteria</taxon>
        <taxon>Pseudomonadati</taxon>
        <taxon>Pseudomonadota</taxon>
        <taxon>Alphaproteobacteria</taxon>
        <taxon>Caulobacterales</taxon>
        <taxon>Caulobacteraceae</taxon>
        <taxon>Terricaulis</taxon>
    </lineage>
</organism>
<feature type="chain" id="PRO_5026151670" description="Dickkopf N-terminal cysteine-rich domain-containing protein" evidence="1">
    <location>
        <begin position="29"/>
        <end position="118"/>
    </location>
</feature>
<reference evidence="3" key="1">
    <citation type="submission" date="2019-12" db="EMBL/GenBank/DDBJ databases">
        <title>Complete genome of Terracaulis silvestris 0127_4.</title>
        <authorList>
            <person name="Vieira S."/>
            <person name="Riedel T."/>
            <person name="Sproer C."/>
            <person name="Pascual J."/>
            <person name="Boedeker C."/>
            <person name="Overmann J."/>
        </authorList>
    </citation>
    <scope>NUCLEOTIDE SEQUENCE [LARGE SCALE GENOMIC DNA]</scope>
    <source>
        <strain evidence="3">0127_4</strain>
    </source>
</reference>
<keyword evidence="1" id="KW-0732">Signal</keyword>
<evidence type="ECO:0008006" key="4">
    <source>
        <dbReference type="Google" id="ProtNLM"/>
    </source>
</evidence>
<dbReference type="EMBL" id="CP047045">
    <property type="protein sequence ID" value="QGZ95999.1"/>
    <property type="molecule type" value="Genomic_DNA"/>
</dbReference>
<proteinExistence type="predicted"/>
<name>A0A6I6MMU0_9CAUL</name>
<feature type="signal peptide" evidence="1">
    <location>
        <begin position="1"/>
        <end position="28"/>
    </location>
</feature>
<dbReference type="RefSeq" id="WP_158766817.1">
    <property type="nucleotide sequence ID" value="NZ_CP047045.1"/>
</dbReference>
<keyword evidence="3" id="KW-1185">Reference proteome</keyword>
<dbReference type="AlphaFoldDB" id="A0A6I6MMU0"/>
<evidence type="ECO:0000256" key="1">
    <source>
        <dbReference type="SAM" id="SignalP"/>
    </source>
</evidence>
<sequence length="118" mass="12075">MTRFLALVAAAFAITAFVALTQPTPAVAQFGEQGAQIGPGCTRNSECHSPLVCMAGRCRSECVENRDCPIGAQCVITPSGVGSCQLDTPGYLPPDAAYCVTARDCTRGACAAGNQCGS</sequence>
<evidence type="ECO:0000313" key="2">
    <source>
        <dbReference type="EMBL" id="QGZ95999.1"/>
    </source>
</evidence>
<protein>
    <recommendedName>
        <fullName evidence="4">Dickkopf N-terminal cysteine-rich domain-containing protein</fullName>
    </recommendedName>
</protein>
<dbReference type="KEGG" id="tsv:DSM104635_02855"/>
<evidence type="ECO:0000313" key="3">
    <source>
        <dbReference type="Proteomes" id="UP000431269"/>
    </source>
</evidence>
<accession>A0A6I6MMU0</accession>